<organism evidence="2 3">
    <name type="scientific">Georgenia daeguensis</name>
    <dbReference type="NCBI Taxonomy" id="908355"/>
    <lineage>
        <taxon>Bacteria</taxon>
        <taxon>Bacillati</taxon>
        <taxon>Actinomycetota</taxon>
        <taxon>Actinomycetes</taxon>
        <taxon>Micrococcales</taxon>
        <taxon>Bogoriellaceae</taxon>
        <taxon>Georgenia</taxon>
    </lineage>
</organism>
<dbReference type="Proteomes" id="UP001499841">
    <property type="component" value="Unassembled WGS sequence"/>
</dbReference>
<evidence type="ECO:0008006" key="4">
    <source>
        <dbReference type="Google" id="ProtNLM"/>
    </source>
</evidence>
<dbReference type="RefSeq" id="WP_345039087.1">
    <property type="nucleotide sequence ID" value="NZ_BAABBA010000005.1"/>
</dbReference>
<protein>
    <recommendedName>
        <fullName evidence="4">ATP-binding protein</fullName>
    </recommendedName>
</protein>
<proteinExistence type="predicted"/>
<dbReference type="InterPro" id="IPR036890">
    <property type="entry name" value="HATPase_C_sf"/>
</dbReference>
<comment type="caution">
    <text evidence="2">The sequence shown here is derived from an EMBL/GenBank/DDBJ whole genome shotgun (WGS) entry which is preliminary data.</text>
</comment>
<evidence type="ECO:0000313" key="3">
    <source>
        <dbReference type="Proteomes" id="UP001499841"/>
    </source>
</evidence>
<dbReference type="SUPFAM" id="SSF55874">
    <property type="entry name" value="ATPase domain of HSP90 chaperone/DNA topoisomerase II/histidine kinase"/>
    <property type="match status" value="1"/>
</dbReference>
<dbReference type="Gene3D" id="3.30.565.10">
    <property type="entry name" value="Histidine kinase-like ATPase, C-terminal domain"/>
    <property type="match status" value="1"/>
</dbReference>
<feature type="region of interest" description="Disordered" evidence="1">
    <location>
        <begin position="282"/>
        <end position="310"/>
    </location>
</feature>
<sequence length="1003" mass="102532">MSAPVGADFFGTAGLRDAALTTWRRDPSRLRQDANLEEDHARGYYRDRVVVELAQNAADAAAAAGLRGRLLLRLTATPDGAELLAANTGAPLTADGVAALASMRASAKRSGGQVGRFGVGFAAVRSVSDEITVATRTADGVAGVTFSLARTAALLAQAAADHPALAAEVARRHGDLPALRLPFPAGAPAVPAGCTTAVTLRLRGPRETDAVRASLAELDDVVLLALPSLGEIVVETDDAPPRRLADVRDRWYSAHASGGLDPALLAGRPVEERERTGWFVTWAVPRPGTPGTPGDAAQGGHASAGATGLGTVHAPTPTDEPCTVPAVLIGSFPLDPSRRHVAPGPLTDRLVQLAGAHYGSLADLLAGARGRHPLGRPHVLSLVPTGLPAGALDAALHEAALEGLRRTPLLRETGTENLLRAGAAQALLGPAGQDEHLLAALAPMVGGLVHVPPEHTAAARVLGVALRDLADVVDSLPTGGHPPGRWRDVYAALAPYAAAHREALAGLPVPLHDGRTARGARGLLLPTAGLGGLPIDLPGLRIVHPSAAHPVLATLGATEADAVTLLEQPEVRAAAEDVEDGAPVPAAVAAVLALAQAAVADRGEDAELPGWLADLPLPGEDGEQHPADDLVVPGSWAAGVLDALVPVRADVVDRWGAATLRAVGVRTDLVTTVVRDVVAEPGEDDVRLDGWGDYLAHLAEVLGAGAFVGDVTAVADLDAVADEAWPRALARLAEDRDARAALLTEVRASAGGTGTAPSYTAWWLREELGAPFAHPRGAGATPFLPPAPDGTEALDDAVLAAVGAVRDLADLDAGAWDAYLDQWPDDGALAMPDALALWRALARAAADGVRLAPPDAVPALVEGSAQMVPAEQVVVAAPVWAQVRAVLPAPSHLVGKVADLLDLDAAGGVVPDAADARAVATPAEVLAVLPGAPATWFECEQLTVDGVDVNWWATAGSAWATTTAGLARALAHAAGRWAARHDVEAVLLDPGALEEVLAEAAGE</sequence>
<name>A0ABP8ESQ5_9MICO</name>
<dbReference type="EMBL" id="BAABBA010000005">
    <property type="protein sequence ID" value="GAA4286973.1"/>
    <property type="molecule type" value="Genomic_DNA"/>
</dbReference>
<reference evidence="3" key="1">
    <citation type="journal article" date="2019" name="Int. J. Syst. Evol. Microbiol.">
        <title>The Global Catalogue of Microorganisms (GCM) 10K type strain sequencing project: providing services to taxonomists for standard genome sequencing and annotation.</title>
        <authorList>
            <consortium name="The Broad Institute Genomics Platform"/>
            <consortium name="The Broad Institute Genome Sequencing Center for Infectious Disease"/>
            <person name="Wu L."/>
            <person name="Ma J."/>
        </authorList>
    </citation>
    <scope>NUCLEOTIDE SEQUENCE [LARGE SCALE GENOMIC DNA]</scope>
    <source>
        <strain evidence="3">JCM 17459</strain>
    </source>
</reference>
<evidence type="ECO:0000313" key="2">
    <source>
        <dbReference type="EMBL" id="GAA4286973.1"/>
    </source>
</evidence>
<accession>A0ABP8ESQ5</accession>
<evidence type="ECO:0000256" key="1">
    <source>
        <dbReference type="SAM" id="MobiDB-lite"/>
    </source>
</evidence>
<dbReference type="NCBIfam" id="NF047352">
    <property type="entry name" value="P_loop_sacsin"/>
    <property type="match status" value="1"/>
</dbReference>
<keyword evidence="3" id="KW-1185">Reference proteome</keyword>
<gene>
    <name evidence="2" type="ORF">GCM10022262_13320</name>
</gene>